<dbReference type="EC" id="2.1.1.-" evidence="6"/>
<dbReference type="NCBIfam" id="TIGR00138">
    <property type="entry name" value="rsmG_gidB"/>
    <property type="match status" value="1"/>
</dbReference>
<protein>
    <recommendedName>
        <fullName evidence="6">Ribosomal RNA small subunit methyltransferase G</fullName>
        <ecNumber evidence="6">2.1.1.-</ecNumber>
    </recommendedName>
    <alternativeName>
        <fullName evidence="6">16S rRNA 7-methylguanosine methyltransferase</fullName>
        <shortName evidence="6">16S rRNA m7G methyltransferase</shortName>
    </alternativeName>
</protein>
<evidence type="ECO:0000256" key="2">
    <source>
        <dbReference type="ARBA" id="ARBA00022552"/>
    </source>
</evidence>
<dbReference type="SUPFAM" id="SSF53335">
    <property type="entry name" value="S-adenosyl-L-methionine-dependent methyltransferases"/>
    <property type="match status" value="1"/>
</dbReference>
<organism evidence="7 8">
    <name type="scientific">Halodesulfovibrio marinisediminis DSM 17456</name>
    <dbReference type="NCBI Taxonomy" id="1121457"/>
    <lineage>
        <taxon>Bacteria</taxon>
        <taxon>Pseudomonadati</taxon>
        <taxon>Thermodesulfobacteriota</taxon>
        <taxon>Desulfovibrionia</taxon>
        <taxon>Desulfovibrionales</taxon>
        <taxon>Desulfovibrionaceae</taxon>
        <taxon>Halodesulfovibrio</taxon>
    </lineage>
</organism>
<dbReference type="PIRSF" id="PIRSF003078">
    <property type="entry name" value="GidB"/>
    <property type="match status" value="1"/>
</dbReference>
<keyword evidence="1 6" id="KW-0963">Cytoplasm</keyword>
<dbReference type="GO" id="GO:0005829">
    <property type="term" value="C:cytosol"/>
    <property type="evidence" value="ECO:0007669"/>
    <property type="project" value="TreeGrafter"/>
</dbReference>
<comment type="function">
    <text evidence="6">Specifically methylates the N7 position of a guanine in 16S rRNA.</text>
</comment>
<evidence type="ECO:0000313" key="7">
    <source>
        <dbReference type="EMBL" id="SIN69088.1"/>
    </source>
</evidence>
<dbReference type="Proteomes" id="UP000184694">
    <property type="component" value="Unassembled WGS sequence"/>
</dbReference>
<feature type="binding site" evidence="6">
    <location>
        <position position="91"/>
    </location>
    <ligand>
        <name>S-adenosyl-L-methionine</name>
        <dbReference type="ChEBI" id="CHEBI:59789"/>
    </ligand>
</feature>
<keyword evidence="8" id="KW-1185">Reference proteome</keyword>
<keyword evidence="2 6" id="KW-0698">rRNA processing</keyword>
<gene>
    <name evidence="6" type="primary">rsmG</name>
    <name evidence="7" type="ORF">SAMN02745161_0057</name>
</gene>
<comment type="caution">
    <text evidence="6">Lacks conserved residue(s) required for the propagation of feature annotation.</text>
</comment>
<dbReference type="AlphaFoldDB" id="A0A1N6DE61"/>
<evidence type="ECO:0000313" key="8">
    <source>
        <dbReference type="Proteomes" id="UP000184694"/>
    </source>
</evidence>
<dbReference type="InterPro" id="IPR003682">
    <property type="entry name" value="rRNA_ssu_MeTfrase_G"/>
</dbReference>
<dbReference type="InterPro" id="IPR029063">
    <property type="entry name" value="SAM-dependent_MTases_sf"/>
</dbReference>
<keyword evidence="3 6" id="KW-0489">Methyltransferase</keyword>
<name>A0A1N6DE61_9BACT</name>
<proteinExistence type="inferred from homology"/>
<sequence>MKKNDSPTVADVASLLKREGFTPSETELEALTGYLTLVMKWNKVMNLVGPYSWQDVLTILIIDSLHLNEFLRSLPLPVTPTTWDFGAGAGLPGIPLRALWQEGQYYLVDVREKRAMFMEQTVKRLRIRNTDVYKGRVEDFMDEHEPADLMLSRAFMPWKKLLELVGPNIKPQGRIVILALETVPADLTEGWSVEKEIFYKVGKDTRYFWSLVKA</sequence>
<dbReference type="GO" id="GO:0070043">
    <property type="term" value="F:rRNA (guanine-N7-)-methyltransferase activity"/>
    <property type="evidence" value="ECO:0007669"/>
    <property type="project" value="UniProtKB-UniRule"/>
</dbReference>
<evidence type="ECO:0000256" key="5">
    <source>
        <dbReference type="ARBA" id="ARBA00022691"/>
    </source>
</evidence>
<dbReference type="PANTHER" id="PTHR31760:SF0">
    <property type="entry name" value="S-ADENOSYL-L-METHIONINE-DEPENDENT METHYLTRANSFERASES SUPERFAMILY PROTEIN"/>
    <property type="match status" value="1"/>
</dbReference>
<accession>A0A1N6DE61</accession>
<feature type="binding site" evidence="6">
    <location>
        <position position="86"/>
    </location>
    <ligand>
        <name>S-adenosyl-L-methionine</name>
        <dbReference type="ChEBI" id="CHEBI:59789"/>
    </ligand>
</feature>
<dbReference type="HAMAP" id="MF_00074">
    <property type="entry name" value="16SrRNA_methyltr_G"/>
    <property type="match status" value="1"/>
</dbReference>
<reference evidence="8" key="1">
    <citation type="submission" date="2016-11" db="EMBL/GenBank/DDBJ databases">
        <authorList>
            <person name="Varghese N."/>
            <person name="Submissions S."/>
        </authorList>
    </citation>
    <scope>NUCLEOTIDE SEQUENCE [LARGE SCALE GENOMIC DNA]</scope>
    <source>
        <strain evidence="8">DSM 17456</strain>
    </source>
</reference>
<feature type="binding site" evidence="6">
    <location>
        <begin position="137"/>
        <end position="138"/>
    </location>
    <ligand>
        <name>S-adenosyl-L-methionine</name>
        <dbReference type="ChEBI" id="CHEBI:59789"/>
    </ligand>
</feature>
<dbReference type="Pfam" id="PF02527">
    <property type="entry name" value="GidB"/>
    <property type="match status" value="1"/>
</dbReference>
<evidence type="ECO:0000256" key="1">
    <source>
        <dbReference type="ARBA" id="ARBA00022490"/>
    </source>
</evidence>
<keyword evidence="4 6" id="KW-0808">Transferase</keyword>
<dbReference type="EMBL" id="FSRG01000003">
    <property type="protein sequence ID" value="SIN69088.1"/>
    <property type="molecule type" value="Genomic_DNA"/>
</dbReference>
<dbReference type="STRING" id="1121457.SAMN02745161_0057"/>
<evidence type="ECO:0000256" key="6">
    <source>
        <dbReference type="HAMAP-Rule" id="MF_00074"/>
    </source>
</evidence>
<keyword evidence="5 6" id="KW-0949">S-adenosyl-L-methionine</keyword>
<comment type="subcellular location">
    <subcellularLocation>
        <location evidence="6">Cytoplasm</location>
    </subcellularLocation>
</comment>
<dbReference type="PANTHER" id="PTHR31760">
    <property type="entry name" value="S-ADENOSYL-L-METHIONINE-DEPENDENT METHYLTRANSFERASES SUPERFAMILY PROTEIN"/>
    <property type="match status" value="1"/>
</dbReference>
<feature type="binding site" evidence="6">
    <location>
        <position position="153"/>
    </location>
    <ligand>
        <name>S-adenosyl-L-methionine</name>
        <dbReference type="ChEBI" id="CHEBI:59789"/>
    </ligand>
</feature>
<comment type="similarity">
    <text evidence="6">Belongs to the methyltransferase superfamily. RNA methyltransferase RsmG family.</text>
</comment>
<dbReference type="Gene3D" id="3.40.50.150">
    <property type="entry name" value="Vaccinia Virus protein VP39"/>
    <property type="match status" value="1"/>
</dbReference>
<evidence type="ECO:0000256" key="3">
    <source>
        <dbReference type="ARBA" id="ARBA00022603"/>
    </source>
</evidence>
<dbReference type="OrthoDB" id="9808773at2"/>
<evidence type="ECO:0000256" key="4">
    <source>
        <dbReference type="ARBA" id="ARBA00022679"/>
    </source>
</evidence>
<dbReference type="RefSeq" id="WP_074214970.1">
    <property type="nucleotide sequence ID" value="NZ_FSRG01000003.1"/>
</dbReference>